<dbReference type="InterPro" id="IPR000551">
    <property type="entry name" value="MerR-type_HTH_dom"/>
</dbReference>
<evidence type="ECO:0000256" key="3">
    <source>
        <dbReference type="ARBA" id="ARBA00023125"/>
    </source>
</evidence>
<dbReference type="InterPro" id="IPR047057">
    <property type="entry name" value="MerR_fam"/>
</dbReference>
<dbReference type="OrthoDB" id="9773308at2"/>
<keyword evidence="1" id="KW-0678">Repressor</keyword>
<dbReference type="SUPFAM" id="SSF46955">
    <property type="entry name" value="Putative DNA-binding domain"/>
    <property type="match status" value="1"/>
</dbReference>
<evidence type="ECO:0000256" key="2">
    <source>
        <dbReference type="ARBA" id="ARBA00023015"/>
    </source>
</evidence>
<evidence type="ECO:0000259" key="6">
    <source>
        <dbReference type="PROSITE" id="PS50937"/>
    </source>
</evidence>
<dbReference type="InterPro" id="IPR011256">
    <property type="entry name" value="Reg_factor_effector_dom_sf"/>
</dbReference>
<evidence type="ECO:0000256" key="4">
    <source>
        <dbReference type="ARBA" id="ARBA00023163"/>
    </source>
</evidence>
<feature type="domain" description="HTH merR-type" evidence="6">
    <location>
        <begin position="4"/>
        <end position="74"/>
    </location>
</feature>
<dbReference type="SUPFAM" id="SSF55136">
    <property type="entry name" value="Probable bacterial effector-binding domain"/>
    <property type="match status" value="1"/>
</dbReference>
<keyword evidence="3" id="KW-0238">DNA-binding</keyword>
<dbReference type="InterPro" id="IPR009061">
    <property type="entry name" value="DNA-bd_dom_put_sf"/>
</dbReference>
<dbReference type="Proteomes" id="UP000216024">
    <property type="component" value="Unassembled WGS sequence"/>
</dbReference>
<organism evidence="7 8">
    <name type="scientific">Anaeromicrobium sediminis</name>
    <dbReference type="NCBI Taxonomy" id="1478221"/>
    <lineage>
        <taxon>Bacteria</taxon>
        <taxon>Bacillati</taxon>
        <taxon>Bacillota</taxon>
        <taxon>Clostridia</taxon>
        <taxon>Peptostreptococcales</taxon>
        <taxon>Thermotaleaceae</taxon>
        <taxon>Anaeromicrobium</taxon>
    </lineage>
</organism>
<dbReference type="RefSeq" id="WP_095132267.1">
    <property type="nucleotide sequence ID" value="NZ_NIBG01000004.1"/>
</dbReference>
<keyword evidence="5" id="KW-0175">Coiled coil</keyword>
<evidence type="ECO:0000313" key="8">
    <source>
        <dbReference type="Proteomes" id="UP000216024"/>
    </source>
</evidence>
<reference evidence="7 8" key="1">
    <citation type="submission" date="2017-06" db="EMBL/GenBank/DDBJ databases">
        <title>Draft genome sequence of anaerobic fermentative bacterium Anaeromicrobium sediminis DY2726D isolated from West Pacific Ocean sediments.</title>
        <authorList>
            <person name="Zeng X."/>
        </authorList>
    </citation>
    <scope>NUCLEOTIDE SEQUENCE [LARGE SCALE GENOMIC DNA]</scope>
    <source>
        <strain evidence="7 8">DY2726D</strain>
    </source>
</reference>
<dbReference type="SMART" id="SM00422">
    <property type="entry name" value="HTH_MERR"/>
    <property type="match status" value="1"/>
</dbReference>
<dbReference type="Gene3D" id="1.10.1660.10">
    <property type="match status" value="1"/>
</dbReference>
<dbReference type="GO" id="GO:0003677">
    <property type="term" value="F:DNA binding"/>
    <property type="evidence" value="ECO:0007669"/>
    <property type="project" value="UniProtKB-KW"/>
</dbReference>
<dbReference type="PROSITE" id="PS50937">
    <property type="entry name" value="HTH_MERR_2"/>
    <property type="match status" value="1"/>
</dbReference>
<protein>
    <recommendedName>
        <fullName evidence="6">HTH merR-type domain-containing protein</fullName>
    </recommendedName>
</protein>
<keyword evidence="4" id="KW-0804">Transcription</keyword>
<feature type="coiled-coil region" evidence="5">
    <location>
        <begin position="74"/>
        <end position="125"/>
    </location>
</feature>
<dbReference type="Pfam" id="PF13411">
    <property type="entry name" value="MerR_1"/>
    <property type="match status" value="1"/>
</dbReference>
<gene>
    <name evidence="7" type="ORF">CCE28_06715</name>
</gene>
<evidence type="ECO:0000256" key="1">
    <source>
        <dbReference type="ARBA" id="ARBA00022491"/>
    </source>
</evidence>
<accession>A0A267MMM3</accession>
<keyword evidence="8" id="KW-1185">Reference proteome</keyword>
<dbReference type="CDD" id="cd01107">
    <property type="entry name" value="HTH_BmrR"/>
    <property type="match status" value="1"/>
</dbReference>
<dbReference type="EMBL" id="NIBG01000004">
    <property type="protein sequence ID" value="PAB60063.1"/>
    <property type="molecule type" value="Genomic_DNA"/>
</dbReference>
<sequence length="285" mass="33888">MKKKYRIGEIAKIKNIDAQTLRYYDKMDILSPEIVDEQNSYRYYSLEQFIEVDRIKFYKMLGLSLEEVKKFKEMHHLDEALKTLKSQKEQFENKIMKMQAVAKKLESIIETIEETSIRYETIENQIEIKSCNPIYGVIGDCQTVNDWYEFETKLLELTERYPNYSEVGHNHGISFIYNEKYLHCTKTEYLEKVIMPTDEEFIKDLNVQEYSLGKCIIAYHEGPYSNMEDTFSRIREYINKKQLQIRGDIIKTSIISSFIVNNENEYLVEIKVPIISDEVMDMKSI</sequence>
<comment type="caution">
    <text evidence="7">The sequence shown here is derived from an EMBL/GenBank/DDBJ whole genome shotgun (WGS) entry which is preliminary data.</text>
</comment>
<evidence type="ECO:0000256" key="5">
    <source>
        <dbReference type="SAM" id="Coils"/>
    </source>
</evidence>
<dbReference type="PANTHER" id="PTHR30204:SF69">
    <property type="entry name" value="MERR-FAMILY TRANSCRIPTIONAL REGULATOR"/>
    <property type="match status" value="1"/>
</dbReference>
<dbReference type="PANTHER" id="PTHR30204">
    <property type="entry name" value="REDOX-CYCLING DRUG-SENSING TRANSCRIPTIONAL ACTIVATOR SOXR"/>
    <property type="match status" value="1"/>
</dbReference>
<evidence type="ECO:0000313" key="7">
    <source>
        <dbReference type="EMBL" id="PAB60063.1"/>
    </source>
</evidence>
<dbReference type="Gene3D" id="3.20.80.10">
    <property type="entry name" value="Regulatory factor, effector binding domain"/>
    <property type="match status" value="1"/>
</dbReference>
<proteinExistence type="predicted"/>
<keyword evidence="2" id="KW-0805">Transcription regulation</keyword>
<dbReference type="GO" id="GO:0003700">
    <property type="term" value="F:DNA-binding transcription factor activity"/>
    <property type="evidence" value="ECO:0007669"/>
    <property type="project" value="InterPro"/>
</dbReference>
<dbReference type="AlphaFoldDB" id="A0A267MMM3"/>
<name>A0A267MMM3_9FIRM</name>